<dbReference type="Pfam" id="PF01648">
    <property type="entry name" value="ACPS"/>
    <property type="match status" value="1"/>
</dbReference>
<evidence type="ECO:0000313" key="5">
    <source>
        <dbReference type="EMBL" id="AHH45427.1"/>
    </source>
</evidence>
<evidence type="ECO:0000313" key="6">
    <source>
        <dbReference type="Proteomes" id="UP000019229"/>
    </source>
</evidence>
<evidence type="ECO:0000256" key="3">
    <source>
        <dbReference type="ARBA" id="ARBA00022842"/>
    </source>
</evidence>
<organism evidence="5 6">
    <name type="scientific">Mesomycoplasma bovoculi M165/69</name>
    <dbReference type="NCBI Taxonomy" id="743966"/>
    <lineage>
        <taxon>Bacteria</taxon>
        <taxon>Bacillati</taxon>
        <taxon>Mycoplasmatota</taxon>
        <taxon>Mycoplasmoidales</taxon>
        <taxon>Metamycoplasmataceae</taxon>
        <taxon>Mesomycoplasma</taxon>
    </lineage>
</organism>
<dbReference type="eggNOG" id="COG0736">
    <property type="taxonomic scope" value="Bacteria"/>
</dbReference>
<reference evidence="5 6" key="1">
    <citation type="journal article" date="2014" name="Genome Announc.">
        <title>Complete Genome Sequence of Mycoplasma bovoculi Strain M165/69T (ATCC 29104).</title>
        <authorList>
            <person name="Calcutt M.J."/>
            <person name="Foecking M.F."/>
        </authorList>
    </citation>
    <scope>NUCLEOTIDE SEQUENCE [LARGE SCALE GENOMIC DNA]</scope>
    <source>
        <strain evidence="5">M165/69</strain>
    </source>
</reference>
<keyword evidence="3" id="KW-0460">Magnesium</keyword>
<feature type="domain" description="4'-phosphopantetheinyl transferase" evidence="4">
    <location>
        <begin position="2"/>
        <end position="103"/>
    </location>
</feature>
<evidence type="ECO:0000259" key="4">
    <source>
        <dbReference type="Pfam" id="PF01648"/>
    </source>
</evidence>
<evidence type="ECO:0000256" key="2">
    <source>
        <dbReference type="ARBA" id="ARBA00022723"/>
    </source>
</evidence>
<dbReference type="GO" id="GO:0006633">
    <property type="term" value="P:fatty acid biosynthetic process"/>
    <property type="evidence" value="ECO:0007669"/>
    <property type="project" value="InterPro"/>
</dbReference>
<dbReference type="InterPro" id="IPR004568">
    <property type="entry name" value="Ppantetheine-prot_Trfase_dom"/>
</dbReference>
<dbReference type="Proteomes" id="UP000019229">
    <property type="component" value="Chromosome"/>
</dbReference>
<dbReference type="PATRIC" id="fig|743966.3.peg.426"/>
<dbReference type="GO" id="GO:0008897">
    <property type="term" value="F:holo-[acyl-carrier-protein] synthase activity"/>
    <property type="evidence" value="ECO:0007669"/>
    <property type="project" value="InterPro"/>
</dbReference>
<keyword evidence="6" id="KW-1185">Reference proteome</keyword>
<keyword evidence="2" id="KW-0479">Metal-binding</keyword>
<proteinExistence type="predicted"/>
<dbReference type="EMBL" id="CP007154">
    <property type="protein sequence ID" value="AHH45427.1"/>
    <property type="molecule type" value="Genomic_DNA"/>
</dbReference>
<dbReference type="HOGENOM" id="CLU_089696_1_1_14"/>
<dbReference type="InterPro" id="IPR008278">
    <property type="entry name" value="4-PPantetheinyl_Trfase_dom"/>
</dbReference>
<dbReference type="GO" id="GO:0000287">
    <property type="term" value="F:magnesium ion binding"/>
    <property type="evidence" value="ECO:0007669"/>
    <property type="project" value="InterPro"/>
</dbReference>
<keyword evidence="1" id="KW-0808">Transferase</keyword>
<protein>
    <submittedName>
        <fullName evidence="5">Holo-ACP synthase</fullName>
    </submittedName>
</protein>
<dbReference type="KEGG" id="mbc:MYB_02115"/>
<dbReference type="SUPFAM" id="SSF56214">
    <property type="entry name" value="4'-phosphopantetheinyl transferase"/>
    <property type="match status" value="1"/>
</dbReference>
<dbReference type="AlphaFoldDB" id="W5UTI6"/>
<name>W5UTI6_9BACT</name>
<dbReference type="Gene3D" id="3.90.470.20">
    <property type="entry name" value="4'-phosphopantetheinyl transferase domain"/>
    <property type="match status" value="1"/>
</dbReference>
<evidence type="ECO:0000256" key="1">
    <source>
        <dbReference type="ARBA" id="ARBA00022679"/>
    </source>
</evidence>
<dbReference type="STRING" id="743966.MYB_02115"/>
<gene>
    <name evidence="5" type="primary">acpS</name>
    <name evidence="5" type="ORF">MYB_02115</name>
</gene>
<dbReference type="RefSeq" id="WP_022934664.1">
    <property type="nucleotide sequence ID" value="NZ_CP007154.1"/>
</dbReference>
<dbReference type="OrthoDB" id="389495at2"/>
<accession>W5UTI6</accession>
<sequence length="110" mass="12971">MIGIDITKLSRFKNKTDAFLKKVLHPNELVLYNQLNNDEKIKFLATRWVIKEAIFKANNQKSSFSKLNIVKNKLKYWLIDNNEIIDHRFQISTSNDGDFVVAVVYLIDRR</sequence>
<dbReference type="NCBIfam" id="TIGR00556">
    <property type="entry name" value="pantethn_trn"/>
    <property type="match status" value="1"/>
</dbReference>
<dbReference type="InterPro" id="IPR037143">
    <property type="entry name" value="4-PPantetheinyl_Trfase_dom_sf"/>
</dbReference>